<feature type="domain" description="Mechanosensitive ion channel transmembrane helices 2/3" evidence="9">
    <location>
        <begin position="144"/>
        <end position="183"/>
    </location>
</feature>
<evidence type="ECO:0000256" key="6">
    <source>
        <dbReference type="ARBA" id="ARBA00023136"/>
    </source>
</evidence>
<evidence type="ECO:0000259" key="9">
    <source>
        <dbReference type="Pfam" id="PF21088"/>
    </source>
</evidence>
<proteinExistence type="inferred from homology"/>
<dbReference type="InterPro" id="IPR023408">
    <property type="entry name" value="MscS_beta-dom_sf"/>
</dbReference>
<feature type="transmembrane region" description="Helical" evidence="7">
    <location>
        <begin position="65"/>
        <end position="81"/>
    </location>
</feature>
<accession>A0A382E5W9</accession>
<feature type="transmembrane region" description="Helical" evidence="7">
    <location>
        <begin position="93"/>
        <end position="114"/>
    </location>
</feature>
<evidence type="ECO:0000256" key="5">
    <source>
        <dbReference type="ARBA" id="ARBA00022989"/>
    </source>
</evidence>
<evidence type="ECO:0000313" key="10">
    <source>
        <dbReference type="EMBL" id="SVB45381.1"/>
    </source>
</evidence>
<dbReference type="Gene3D" id="1.10.287.1260">
    <property type="match status" value="1"/>
</dbReference>
<feature type="transmembrane region" description="Helical" evidence="7">
    <location>
        <begin position="135"/>
        <end position="156"/>
    </location>
</feature>
<evidence type="ECO:0008006" key="11">
    <source>
        <dbReference type="Google" id="ProtNLM"/>
    </source>
</evidence>
<feature type="transmembrane region" description="Helical" evidence="7">
    <location>
        <begin position="17"/>
        <end position="38"/>
    </location>
</feature>
<dbReference type="SUPFAM" id="SSF50182">
    <property type="entry name" value="Sm-like ribonucleoproteins"/>
    <property type="match status" value="1"/>
</dbReference>
<organism evidence="10">
    <name type="scientific">marine metagenome</name>
    <dbReference type="NCBI Taxonomy" id="408172"/>
    <lineage>
        <taxon>unclassified sequences</taxon>
        <taxon>metagenomes</taxon>
        <taxon>ecological metagenomes</taxon>
    </lineage>
</organism>
<evidence type="ECO:0000256" key="4">
    <source>
        <dbReference type="ARBA" id="ARBA00022692"/>
    </source>
</evidence>
<comment type="subcellular location">
    <subcellularLocation>
        <location evidence="1">Cell membrane</location>
        <topology evidence="1">Multi-pass membrane protein</topology>
    </subcellularLocation>
</comment>
<dbReference type="EMBL" id="UINC01042568">
    <property type="protein sequence ID" value="SVB45381.1"/>
    <property type="molecule type" value="Genomic_DNA"/>
</dbReference>
<evidence type="ECO:0000256" key="3">
    <source>
        <dbReference type="ARBA" id="ARBA00022475"/>
    </source>
</evidence>
<feature type="non-terminal residue" evidence="10">
    <location>
        <position position="293"/>
    </location>
</feature>
<dbReference type="Pfam" id="PF21088">
    <property type="entry name" value="MS_channel_1st"/>
    <property type="match status" value="1"/>
</dbReference>
<protein>
    <recommendedName>
        <fullName evidence="11">Mechanosensitive ion channel family protein</fullName>
    </recommendedName>
</protein>
<dbReference type="GO" id="GO:0005886">
    <property type="term" value="C:plasma membrane"/>
    <property type="evidence" value="ECO:0007669"/>
    <property type="project" value="UniProtKB-SubCell"/>
</dbReference>
<dbReference type="Pfam" id="PF00924">
    <property type="entry name" value="MS_channel_2nd"/>
    <property type="match status" value="1"/>
</dbReference>
<dbReference type="PANTHER" id="PTHR30566:SF5">
    <property type="entry name" value="MECHANOSENSITIVE ION CHANNEL PROTEIN 1, MITOCHONDRIAL-RELATED"/>
    <property type="match status" value="1"/>
</dbReference>
<dbReference type="SUPFAM" id="SSF82861">
    <property type="entry name" value="Mechanosensitive channel protein MscS (YggB), transmembrane region"/>
    <property type="match status" value="1"/>
</dbReference>
<keyword evidence="5 7" id="KW-1133">Transmembrane helix</keyword>
<keyword evidence="3" id="KW-1003">Cell membrane</keyword>
<evidence type="ECO:0000259" key="8">
    <source>
        <dbReference type="Pfam" id="PF00924"/>
    </source>
</evidence>
<gene>
    <name evidence="10" type="ORF">METZ01_LOCUS198235</name>
</gene>
<dbReference type="Gene3D" id="2.30.30.60">
    <property type="match status" value="1"/>
</dbReference>
<dbReference type="InterPro" id="IPR049142">
    <property type="entry name" value="MS_channel_1st"/>
</dbReference>
<comment type="similarity">
    <text evidence="2">Belongs to the MscS (TC 1.A.23) family.</text>
</comment>
<keyword evidence="4 7" id="KW-0812">Transmembrane</keyword>
<evidence type="ECO:0000256" key="2">
    <source>
        <dbReference type="ARBA" id="ARBA00008017"/>
    </source>
</evidence>
<evidence type="ECO:0000256" key="7">
    <source>
        <dbReference type="SAM" id="Phobius"/>
    </source>
</evidence>
<keyword evidence="6 7" id="KW-0472">Membrane</keyword>
<dbReference type="PANTHER" id="PTHR30566">
    <property type="entry name" value="YNAI-RELATED MECHANOSENSITIVE ION CHANNEL"/>
    <property type="match status" value="1"/>
</dbReference>
<sequence>MNDILAREFLNNTVDKWLIALGFILGAIVVARTLYWAISKYVKKISAKTETKLDDLIIDMIDEPLVYAAGAVGVWFGFSYLDFSSYAGADKWINGFFSVIITLIAAWLITRLFDSLVGEYLAPYFQNTDTDLDDVLLPIIRRGVKIIIWVVALIVALDNAGYNITAMLAGLGVGGLAFALAAKDSVENFFGGFTIFTDKPFGLKDRIKVAGFDGTVTEIGMRSTRIKTLEGRIVTIPNSSIANDPIENISSEPSRKVVSNLGLTYDMDQAKLAEAMKIVREIADDHEEAIEEN</sequence>
<evidence type="ECO:0000256" key="1">
    <source>
        <dbReference type="ARBA" id="ARBA00004651"/>
    </source>
</evidence>
<dbReference type="AlphaFoldDB" id="A0A382E5W9"/>
<dbReference type="InterPro" id="IPR006685">
    <property type="entry name" value="MscS_channel_2nd"/>
</dbReference>
<feature type="domain" description="Mechanosensitive ion channel MscS" evidence="8">
    <location>
        <begin position="184"/>
        <end position="250"/>
    </location>
</feature>
<dbReference type="GO" id="GO:0055085">
    <property type="term" value="P:transmembrane transport"/>
    <property type="evidence" value="ECO:0007669"/>
    <property type="project" value="InterPro"/>
</dbReference>
<dbReference type="InterPro" id="IPR011014">
    <property type="entry name" value="MscS_channel_TM-2"/>
</dbReference>
<reference evidence="10" key="1">
    <citation type="submission" date="2018-05" db="EMBL/GenBank/DDBJ databases">
        <authorList>
            <person name="Lanie J.A."/>
            <person name="Ng W.-L."/>
            <person name="Kazmierczak K.M."/>
            <person name="Andrzejewski T.M."/>
            <person name="Davidsen T.M."/>
            <person name="Wayne K.J."/>
            <person name="Tettelin H."/>
            <person name="Glass J.I."/>
            <person name="Rusch D."/>
            <person name="Podicherti R."/>
            <person name="Tsui H.-C.T."/>
            <person name="Winkler M.E."/>
        </authorList>
    </citation>
    <scope>NUCLEOTIDE SEQUENCE</scope>
</reference>
<feature type="transmembrane region" description="Helical" evidence="7">
    <location>
        <begin position="162"/>
        <end position="182"/>
    </location>
</feature>
<dbReference type="InterPro" id="IPR010920">
    <property type="entry name" value="LSM_dom_sf"/>
</dbReference>
<name>A0A382E5W9_9ZZZZ</name>